<feature type="non-terminal residue" evidence="1">
    <location>
        <position position="256"/>
    </location>
</feature>
<evidence type="ECO:0000313" key="2">
    <source>
        <dbReference type="Proteomes" id="UP001295444"/>
    </source>
</evidence>
<sequence>GYPPELETQHRIKISDMDRKEVLNPIGKMNTTQRIPFISPYKPYSNAIKKIIMKHWNIFEGDINLPNEFRNPPLFSDKRAQNLRDKLVHSDIDWSRAQYDSHAFFTHYTAEKHRFHSFKLVNLNTSYFCFTTVRRDLRIQAGPLKVFSRSRDNIHQFVCTHWDFSLVKLIVKISEQFLRRRYGGIKRLYVPAITASSDFISSKLAFKLLSSAQFLNSNSDLDGSPLLFRHHDTNDFLKLINTLTIGQIMEVWTNFS</sequence>
<keyword evidence="2" id="KW-1185">Reference proteome</keyword>
<evidence type="ECO:0000313" key="1">
    <source>
        <dbReference type="EMBL" id="CAH2250622.1"/>
    </source>
</evidence>
<protein>
    <submittedName>
        <fullName evidence="1">Uncharacterized protein</fullName>
    </submittedName>
</protein>
<accession>A0AAD1RE31</accession>
<proteinExistence type="predicted"/>
<dbReference type="Proteomes" id="UP001295444">
    <property type="component" value="Chromosome 02"/>
</dbReference>
<name>A0AAD1RE31_PELCU</name>
<feature type="non-terminal residue" evidence="1">
    <location>
        <position position="1"/>
    </location>
</feature>
<reference evidence="1" key="1">
    <citation type="submission" date="2022-03" db="EMBL/GenBank/DDBJ databases">
        <authorList>
            <person name="Alioto T."/>
            <person name="Alioto T."/>
            <person name="Gomez Garrido J."/>
        </authorList>
    </citation>
    <scope>NUCLEOTIDE SEQUENCE</scope>
</reference>
<gene>
    <name evidence="1" type="ORF">PECUL_23A024252</name>
</gene>
<dbReference type="AlphaFoldDB" id="A0AAD1RE31"/>
<dbReference type="EMBL" id="OW240913">
    <property type="protein sequence ID" value="CAH2250622.1"/>
    <property type="molecule type" value="Genomic_DNA"/>
</dbReference>
<organism evidence="1 2">
    <name type="scientific">Pelobates cultripes</name>
    <name type="common">Western spadefoot toad</name>
    <dbReference type="NCBI Taxonomy" id="61616"/>
    <lineage>
        <taxon>Eukaryota</taxon>
        <taxon>Metazoa</taxon>
        <taxon>Chordata</taxon>
        <taxon>Craniata</taxon>
        <taxon>Vertebrata</taxon>
        <taxon>Euteleostomi</taxon>
        <taxon>Amphibia</taxon>
        <taxon>Batrachia</taxon>
        <taxon>Anura</taxon>
        <taxon>Pelobatoidea</taxon>
        <taxon>Pelobatidae</taxon>
        <taxon>Pelobates</taxon>
    </lineage>
</organism>